<evidence type="ECO:0000256" key="8">
    <source>
        <dbReference type="ARBA" id="ARBA00023004"/>
    </source>
</evidence>
<dbReference type="SMART" id="SM00488">
    <property type="entry name" value="DEXDc2"/>
    <property type="match status" value="1"/>
</dbReference>
<dbReference type="InterPro" id="IPR027417">
    <property type="entry name" value="P-loop_NTPase"/>
</dbReference>
<accession>B1YAK6</accession>
<dbReference type="SMART" id="SM00491">
    <property type="entry name" value="HELICc2"/>
    <property type="match status" value="1"/>
</dbReference>
<dbReference type="InterPro" id="IPR006555">
    <property type="entry name" value="ATP-dep_Helicase_C"/>
</dbReference>
<dbReference type="GO" id="GO:0005524">
    <property type="term" value="F:ATP binding"/>
    <property type="evidence" value="ECO:0007669"/>
    <property type="project" value="UniProtKB-KW"/>
</dbReference>
<dbReference type="InterPro" id="IPR010614">
    <property type="entry name" value="RAD3-like_helicase_DEAD"/>
</dbReference>
<evidence type="ECO:0000256" key="3">
    <source>
        <dbReference type="ARBA" id="ARBA00022741"/>
    </source>
</evidence>
<dbReference type="STRING" id="444157.Tneu_1737"/>
<keyword evidence="12" id="KW-0413">Isomerase</keyword>
<keyword evidence="6" id="KW-0347">Helicase</keyword>
<evidence type="ECO:0000256" key="2">
    <source>
        <dbReference type="ARBA" id="ARBA00022723"/>
    </source>
</evidence>
<keyword evidence="1" id="KW-0004">4Fe-4S</keyword>
<gene>
    <name evidence="14" type="ordered locus">Tneu_1737</name>
</gene>
<dbReference type="SUPFAM" id="SSF52540">
    <property type="entry name" value="P-loop containing nucleoside triphosphate hydrolases"/>
    <property type="match status" value="1"/>
</dbReference>
<keyword evidence="5" id="KW-0378">Hydrolase</keyword>
<evidence type="ECO:0000259" key="13">
    <source>
        <dbReference type="PROSITE" id="PS51193"/>
    </source>
</evidence>
<dbReference type="GO" id="GO:0003678">
    <property type="term" value="F:DNA helicase activity"/>
    <property type="evidence" value="ECO:0007669"/>
    <property type="project" value="InterPro"/>
</dbReference>
<dbReference type="GO" id="GO:0016818">
    <property type="term" value="F:hydrolase activity, acting on acid anhydrides, in phosphorus-containing anhydrides"/>
    <property type="evidence" value="ECO:0007669"/>
    <property type="project" value="InterPro"/>
</dbReference>
<dbReference type="PROSITE" id="PS51193">
    <property type="entry name" value="HELICASE_ATP_BIND_2"/>
    <property type="match status" value="1"/>
</dbReference>
<dbReference type="Pfam" id="PF13307">
    <property type="entry name" value="Helicase_C_2"/>
    <property type="match status" value="1"/>
</dbReference>
<dbReference type="AlphaFoldDB" id="B1YAK6"/>
<keyword evidence="4" id="KW-0227">DNA damage</keyword>
<name>B1YAK6_PYRNV</name>
<keyword evidence="11" id="KW-0234">DNA repair</keyword>
<dbReference type="HOGENOM" id="CLU_006515_9_0_2"/>
<organism evidence="14 15">
    <name type="scientific">Pyrobaculum neutrophilum (strain DSM 2338 / JCM 9278 / NBRC 100436 / V24Sta)</name>
    <name type="common">Thermoproteus neutrophilus</name>
    <dbReference type="NCBI Taxonomy" id="444157"/>
    <lineage>
        <taxon>Archaea</taxon>
        <taxon>Thermoproteota</taxon>
        <taxon>Thermoprotei</taxon>
        <taxon>Thermoproteales</taxon>
        <taxon>Thermoproteaceae</taxon>
        <taxon>Pyrobaculum</taxon>
    </lineage>
</organism>
<dbReference type="GO" id="GO:0006281">
    <property type="term" value="P:DNA repair"/>
    <property type="evidence" value="ECO:0007669"/>
    <property type="project" value="UniProtKB-KW"/>
</dbReference>
<dbReference type="GO" id="GO:0046872">
    <property type="term" value="F:metal ion binding"/>
    <property type="evidence" value="ECO:0007669"/>
    <property type="project" value="UniProtKB-KW"/>
</dbReference>
<keyword evidence="9" id="KW-0411">Iron-sulfur</keyword>
<evidence type="ECO:0000256" key="12">
    <source>
        <dbReference type="ARBA" id="ARBA00023235"/>
    </source>
</evidence>
<dbReference type="PANTHER" id="PTHR11472:SF34">
    <property type="entry name" value="REGULATOR OF TELOMERE ELONGATION HELICASE 1"/>
    <property type="match status" value="1"/>
</dbReference>
<dbReference type="InterPro" id="IPR006554">
    <property type="entry name" value="Helicase-like_DEXD_c2"/>
</dbReference>
<evidence type="ECO:0000256" key="9">
    <source>
        <dbReference type="ARBA" id="ARBA00023014"/>
    </source>
</evidence>
<feature type="domain" description="Helicase ATP-binding" evidence="13">
    <location>
        <begin position="1"/>
        <end position="255"/>
    </location>
</feature>
<evidence type="ECO:0000256" key="11">
    <source>
        <dbReference type="ARBA" id="ARBA00023204"/>
    </source>
</evidence>
<dbReference type="Proteomes" id="UP000001694">
    <property type="component" value="Chromosome"/>
</dbReference>
<dbReference type="RefSeq" id="WP_012351074.1">
    <property type="nucleotide sequence ID" value="NC_010525.1"/>
</dbReference>
<dbReference type="OrthoDB" id="27512at2157"/>
<keyword evidence="2" id="KW-0479">Metal-binding</keyword>
<evidence type="ECO:0000256" key="4">
    <source>
        <dbReference type="ARBA" id="ARBA00022763"/>
    </source>
</evidence>
<proteinExistence type="predicted"/>
<dbReference type="GO" id="GO:0003677">
    <property type="term" value="F:DNA binding"/>
    <property type="evidence" value="ECO:0007669"/>
    <property type="project" value="UniProtKB-KW"/>
</dbReference>
<dbReference type="GO" id="GO:0051539">
    <property type="term" value="F:4 iron, 4 sulfur cluster binding"/>
    <property type="evidence" value="ECO:0007669"/>
    <property type="project" value="UniProtKB-KW"/>
</dbReference>
<keyword evidence="10" id="KW-0238">DNA-binding</keyword>
<dbReference type="InterPro" id="IPR014013">
    <property type="entry name" value="Helic_SF1/SF2_ATP-bd_DinG/Rad3"/>
</dbReference>
<dbReference type="InterPro" id="IPR045028">
    <property type="entry name" value="DinG/Rad3-like"/>
</dbReference>
<dbReference type="Gene3D" id="1.10.275.30">
    <property type="match status" value="1"/>
</dbReference>
<reference evidence="14" key="1">
    <citation type="submission" date="2008-03" db="EMBL/GenBank/DDBJ databases">
        <title>Complete sequence of Thermoproteus neutrophilus V24Sta.</title>
        <authorList>
            <consortium name="US DOE Joint Genome Institute"/>
            <person name="Copeland A."/>
            <person name="Lucas S."/>
            <person name="Lapidus A."/>
            <person name="Glavina del Rio T."/>
            <person name="Dalin E."/>
            <person name="Tice H."/>
            <person name="Bruce D."/>
            <person name="Goodwin L."/>
            <person name="Pitluck S."/>
            <person name="Sims D."/>
            <person name="Brettin T."/>
            <person name="Detter J.C."/>
            <person name="Han C."/>
            <person name="Kuske C.R."/>
            <person name="Schmutz J."/>
            <person name="Larimer F."/>
            <person name="Land M."/>
            <person name="Hauser L."/>
            <person name="Kyrpides N."/>
            <person name="Mikhailova N."/>
            <person name="Biddle J.F."/>
            <person name="Zhang Z."/>
            <person name="Fitz-Gibbon S.T."/>
            <person name="Lowe T.M."/>
            <person name="Saltikov C."/>
            <person name="House C.H."/>
            <person name="Richardson P."/>
        </authorList>
    </citation>
    <scope>NUCLEOTIDE SEQUENCE [LARGE SCALE GENOMIC DNA]</scope>
    <source>
        <strain evidence="14">V24Sta</strain>
    </source>
</reference>
<keyword evidence="15" id="KW-1185">Reference proteome</keyword>
<evidence type="ECO:0000256" key="5">
    <source>
        <dbReference type="ARBA" id="ARBA00022801"/>
    </source>
</evidence>
<sequence>MEPFPYGEFRPRQREIFERVYETLTAGGVLLINAPTGLGKTAAVLSAAVKYIAEGGGAVHYVVRTRSELEPPVRELSRIIQRGFGVDYAVIKSRQDMCCYPQLRRLSYLEFLAECNLLRSSGRCAYYPPRDVETPLKSVDAYVRFLCAAGSCPYEYAKERLARASLVISTYYYVFGRERPALWNKAVIVDEAHSLFEAVAHLHAVEIPESEVRAAYREAKKFGFLEEAAKIYGVLTFIRRTSGVIEVGDVLGLVGDLELDAAILEISRRKAERRLNPYTPLLLLKELREALRSGVRYFGEVKDGEGGRRLVLQPLDPATLVKNALRGVKSVVYLSGTLPVELFAEALGEAKYRYVDIPFGEYIPRQNYLAVVDIGVTTRYGERGEEMYVEIARRLAHAINISPGGVLAVFPSYEVLKGVKKYLRISIPHWYEGGEAGLGDLPDKFFIGAVARGRYTEGVEYVRDGRNLLSTVVVVGVPYPEPTPYLERRVEMLKPRLGEKAWGAVYLYQAVVAVRQAMGRLFRSPKDRGVLIFLDRRYAEPELWGALADVLQGSLVVNSVEEVLGEVERFLGGG</sequence>
<evidence type="ECO:0000256" key="1">
    <source>
        <dbReference type="ARBA" id="ARBA00022485"/>
    </source>
</evidence>
<keyword evidence="3" id="KW-0547">Nucleotide-binding</keyword>
<evidence type="ECO:0000256" key="7">
    <source>
        <dbReference type="ARBA" id="ARBA00022840"/>
    </source>
</evidence>
<dbReference type="PANTHER" id="PTHR11472">
    <property type="entry name" value="DNA REPAIR DEAD HELICASE RAD3/XP-D SUBFAMILY MEMBER"/>
    <property type="match status" value="1"/>
</dbReference>
<dbReference type="Pfam" id="PF06733">
    <property type="entry name" value="DEAD_2"/>
    <property type="match status" value="1"/>
</dbReference>
<protein>
    <submittedName>
        <fullName evidence="14">DEAD_2 domain protein</fullName>
    </submittedName>
</protein>
<evidence type="ECO:0000256" key="6">
    <source>
        <dbReference type="ARBA" id="ARBA00022806"/>
    </source>
</evidence>
<evidence type="ECO:0000313" key="14">
    <source>
        <dbReference type="EMBL" id="ACB40655.1"/>
    </source>
</evidence>
<keyword evidence="8" id="KW-0408">Iron</keyword>
<dbReference type="EMBL" id="CP001014">
    <property type="protein sequence ID" value="ACB40655.1"/>
    <property type="molecule type" value="Genomic_DNA"/>
</dbReference>
<keyword evidence="7" id="KW-0067">ATP-binding</keyword>
<dbReference type="eggNOG" id="arCOG00770">
    <property type="taxonomic scope" value="Archaea"/>
</dbReference>
<evidence type="ECO:0000256" key="10">
    <source>
        <dbReference type="ARBA" id="ARBA00023125"/>
    </source>
</evidence>
<dbReference type="Gene3D" id="3.40.50.300">
    <property type="entry name" value="P-loop containing nucleotide triphosphate hydrolases"/>
    <property type="match status" value="2"/>
</dbReference>
<dbReference type="KEGG" id="tne:Tneu_1737"/>
<evidence type="ECO:0000313" key="15">
    <source>
        <dbReference type="Proteomes" id="UP000001694"/>
    </source>
</evidence>
<dbReference type="GeneID" id="6165153"/>